<evidence type="ECO:0000313" key="1">
    <source>
        <dbReference type="EMBL" id="CAD7568823.1"/>
    </source>
</evidence>
<organism evidence="1">
    <name type="scientific">Timema californicum</name>
    <name type="common">California timema</name>
    <name type="synonym">Walking stick</name>
    <dbReference type="NCBI Taxonomy" id="61474"/>
    <lineage>
        <taxon>Eukaryota</taxon>
        <taxon>Metazoa</taxon>
        <taxon>Ecdysozoa</taxon>
        <taxon>Arthropoda</taxon>
        <taxon>Hexapoda</taxon>
        <taxon>Insecta</taxon>
        <taxon>Pterygota</taxon>
        <taxon>Neoptera</taxon>
        <taxon>Polyneoptera</taxon>
        <taxon>Phasmatodea</taxon>
        <taxon>Timematodea</taxon>
        <taxon>Timematoidea</taxon>
        <taxon>Timematidae</taxon>
        <taxon>Timema</taxon>
    </lineage>
</organism>
<gene>
    <name evidence="1" type="ORF">TCMB3V08_LOCUS1576</name>
</gene>
<protein>
    <submittedName>
        <fullName evidence="1">(California timema) hypothetical protein</fullName>
    </submittedName>
</protein>
<name>A0A7R9IXY7_TIMCA</name>
<sequence length="129" mass="14868">MTHPNHQTNGASLEDCHTNFFALVSRFHKFSQRRTVVADGKWREGYDGKRSLCTGFEDAQLCLYRIDKSVYKLPNCIRLEGRRRLDLQGVIFGRAPLGNLRLNPAHGPWFGADSDILTPHKRIRSFNWP</sequence>
<accession>A0A7R9IXY7</accession>
<reference evidence="1" key="1">
    <citation type="submission" date="2020-11" db="EMBL/GenBank/DDBJ databases">
        <authorList>
            <person name="Tran Van P."/>
        </authorList>
    </citation>
    <scope>NUCLEOTIDE SEQUENCE</scope>
</reference>
<dbReference type="EMBL" id="OE179442">
    <property type="protein sequence ID" value="CAD7568823.1"/>
    <property type="molecule type" value="Genomic_DNA"/>
</dbReference>
<dbReference type="AlphaFoldDB" id="A0A7R9IXY7"/>
<proteinExistence type="predicted"/>